<gene>
    <name evidence="9" type="ORF">CH357_15590</name>
</gene>
<evidence type="ECO:0000256" key="5">
    <source>
        <dbReference type="ARBA" id="ARBA00022989"/>
    </source>
</evidence>
<feature type="transmembrane region" description="Helical" evidence="7">
    <location>
        <begin position="150"/>
        <end position="173"/>
    </location>
</feature>
<dbReference type="InterPro" id="IPR035952">
    <property type="entry name" value="Rhomboid-like_sf"/>
</dbReference>
<keyword evidence="10" id="KW-1185">Reference proteome</keyword>
<dbReference type="Gene3D" id="1.20.1540.10">
    <property type="entry name" value="Rhomboid-like"/>
    <property type="match status" value="1"/>
</dbReference>
<dbReference type="RefSeq" id="WP_100707693.1">
    <property type="nucleotide sequence ID" value="NZ_NPDL01000007.1"/>
</dbReference>
<feature type="transmembrane region" description="Helical" evidence="7">
    <location>
        <begin position="12"/>
        <end position="37"/>
    </location>
</feature>
<evidence type="ECO:0000259" key="8">
    <source>
        <dbReference type="Pfam" id="PF01694"/>
    </source>
</evidence>
<keyword evidence="4" id="KW-0378">Hydrolase</keyword>
<proteinExistence type="inferred from homology"/>
<dbReference type="Pfam" id="PF01694">
    <property type="entry name" value="Rhomboid"/>
    <property type="match status" value="1"/>
</dbReference>
<evidence type="ECO:0000256" key="7">
    <source>
        <dbReference type="SAM" id="Phobius"/>
    </source>
</evidence>
<protein>
    <submittedName>
        <fullName evidence="9">Rhomboid family intramembrane serine protease</fullName>
    </submittedName>
</protein>
<sequence>MAKRNPTSGPKLFGFSLIHPLNLVLFFNIFVWVLLLLEGGRGIINYFFGLNPSLVIEKKMYWQVFTYGFLHVVGGDFFSSLIHIGMNMFGLFTVGFWLCRYIGGWKFLCVYLLSQLGGGLFVLSFSYIGLKTGLVPENSIWDSYHSTTVGASGGVFGVLAAFSLMFPEARFVFPPVRAKFAPWVLIGFGFSVDAYNLLQFHSSGVVSQSFFGMMSNSGHLGGAVFGLLSLLGLQKFGGKTKTPMFVRRWEKPKENQEGVIVRPKNLGDPFETQIRKNRELLSQLYGISDAKEKVNILTSIQAENTNLCPPSDYNPDDMFCLRCEWLQNCELRKLRKDHPEL</sequence>
<accession>A0A2M9XAC1</accession>
<feature type="domain" description="Peptidase S54 rhomboid" evidence="8">
    <location>
        <begin position="59"/>
        <end position="230"/>
    </location>
</feature>
<dbReference type="PANTHER" id="PTHR43731:SF14">
    <property type="entry name" value="PRESENILIN-ASSOCIATED RHOMBOID-LIKE PROTEIN, MITOCHONDRIAL"/>
    <property type="match status" value="1"/>
</dbReference>
<evidence type="ECO:0000313" key="10">
    <source>
        <dbReference type="Proteomes" id="UP000232196"/>
    </source>
</evidence>
<comment type="caution">
    <text evidence="9">The sequence shown here is derived from an EMBL/GenBank/DDBJ whole genome shotgun (WGS) entry which is preliminary data.</text>
</comment>
<keyword evidence="5 7" id="KW-1133">Transmembrane helix</keyword>
<keyword evidence="9" id="KW-0645">Protease</keyword>
<reference evidence="9 10" key="1">
    <citation type="submission" date="2017-07" db="EMBL/GenBank/DDBJ databases">
        <title>Leptospira spp. isolated from tropical soils.</title>
        <authorList>
            <person name="Thibeaux R."/>
            <person name="Iraola G."/>
            <person name="Ferres I."/>
            <person name="Bierque E."/>
            <person name="Girault D."/>
            <person name="Soupe-Gilbert M.-E."/>
            <person name="Picardeau M."/>
            <person name="Goarant C."/>
        </authorList>
    </citation>
    <scope>NUCLEOTIDE SEQUENCE [LARGE SCALE GENOMIC DNA]</scope>
    <source>
        <strain evidence="9 10">MCA1-C-A1</strain>
    </source>
</reference>
<feature type="transmembrane region" description="Helical" evidence="7">
    <location>
        <begin position="77"/>
        <end position="98"/>
    </location>
</feature>
<feature type="transmembrane region" description="Helical" evidence="7">
    <location>
        <begin position="218"/>
        <end position="238"/>
    </location>
</feature>
<dbReference type="InterPro" id="IPR050925">
    <property type="entry name" value="Rhomboid_protease_S54"/>
</dbReference>
<dbReference type="GO" id="GO:0006508">
    <property type="term" value="P:proteolysis"/>
    <property type="evidence" value="ECO:0007669"/>
    <property type="project" value="UniProtKB-KW"/>
</dbReference>
<keyword evidence="6 7" id="KW-0472">Membrane</keyword>
<feature type="transmembrane region" description="Helical" evidence="7">
    <location>
        <begin position="110"/>
        <end position="130"/>
    </location>
</feature>
<comment type="subcellular location">
    <subcellularLocation>
        <location evidence="1">Membrane</location>
        <topology evidence="1">Multi-pass membrane protein</topology>
    </subcellularLocation>
</comment>
<dbReference type="Proteomes" id="UP000232196">
    <property type="component" value="Unassembled WGS sequence"/>
</dbReference>
<evidence type="ECO:0000256" key="6">
    <source>
        <dbReference type="ARBA" id="ARBA00023136"/>
    </source>
</evidence>
<dbReference type="GO" id="GO:0016020">
    <property type="term" value="C:membrane"/>
    <property type="evidence" value="ECO:0007669"/>
    <property type="project" value="UniProtKB-SubCell"/>
</dbReference>
<dbReference type="EMBL" id="NPDN01000008">
    <property type="protein sequence ID" value="PJZ24492.1"/>
    <property type="molecule type" value="Genomic_DNA"/>
</dbReference>
<feature type="transmembrane region" description="Helical" evidence="7">
    <location>
        <begin position="180"/>
        <end position="198"/>
    </location>
</feature>
<dbReference type="GO" id="GO:0004252">
    <property type="term" value="F:serine-type endopeptidase activity"/>
    <property type="evidence" value="ECO:0007669"/>
    <property type="project" value="InterPro"/>
</dbReference>
<evidence type="ECO:0000256" key="4">
    <source>
        <dbReference type="ARBA" id="ARBA00022801"/>
    </source>
</evidence>
<evidence type="ECO:0000256" key="1">
    <source>
        <dbReference type="ARBA" id="ARBA00004141"/>
    </source>
</evidence>
<evidence type="ECO:0000256" key="3">
    <source>
        <dbReference type="ARBA" id="ARBA00022692"/>
    </source>
</evidence>
<name>A0A2M9XAC1_9LEPT</name>
<organism evidence="9 10">
    <name type="scientific">Leptospira hartskeerlii</name>
    <dbReference type="NCBI Taxonomy" id="2023177"/>
    <lineage>
        <taxon>Bacteria</taxon>
        <taxon>Pseudomonadati</taxon>
        <taxon>Spirochaetota</taxon>
        <taxon>Spirochaetia</taxon>
        <taxon>Leptospirales</taxon>
        <taxon>Leptospiraceae</taxon>
        <taxon>Leptospira</taxon>
    </lineage>
</organism>
<dbReference type="OrthoDB" id="339682at2"/>
<keyword evidence="3 7" id="KW-0812">Transmembrane</keyword>
<evidence type="ECO:0000256" key="2">
    <source>
        <dbReference type="ARBA" id="ARBA00009045"/>
    </source>
</evidence>
<dbReference type="InterPro" id="IPR022764">
    <property type="entry name" value="Peptidase_S54_rhomboid_dom"/>
</dbReference>
<dbReference type="AlphaFoldDB" id="A0A2M9XAC1"/>
<dbReference type="PANTHER" id="PTHR43731">
    <property type="entry name" value="RHOMBOID PROTEASE"/>
    <property type="match status" value="1"/>
</dbReference>
<comment type="similarity">
    <text evidence="2">Belongs to the peptidase S54 family.</text>
</comment>
<evidence type="ECO:0000313" key="9">
    <source>
        <dbReference type="EMBL" id="PJZ24492.1"/>
    </source>
</evidence>
<dbReference type="SUPFAM" id="SSF144091">
    <property type="entry name" value="Rhomboid-like"/>
    <property type="match status" value="1"/>
</dbReference>